<protein>
    <recommendedName>
        <fullName evidence="5">N-acetyl-gamma-glutamyl-phosphate reductase</fullName>
        <shortName evidence="5">AGPR</shortName>
        <ecNumber evidence="5">1.2.1.38</ecNumber>
    </recommendedName>
    <alternativeName>
        <fullName evidence="5">N-acetyl-glutamate semialdehyde dehydrogenase</fullName>
        <shortName evidence="5">NAGSA dehydrogenase</shortName>
    </alternativeName>
</protein>
<comment type="similarity">
    <text evidence="5">Belongs to the NAGSA dehydrogenase family. Type 1 subfamily.</text>
</comment>
<keyword evidence="1 5" id="KW-0055">Arginine biosynthesis</keyword>
<dbReference type="Gene3D" id="3.40.50.720">
    <property type="entry name" value="NAD(P)-binding Rossmann-like Domain"/>
    <property type="match status" value="1"/>
</dbReference>
<dbReference type="Gene3D" id="3.30.360.10">
    <property type="entry name" value="Dihydrodipicolinate Reductase, domain 2"/>
    <property type="match status" value="1"/>
</dbReference>
<keyword evidence="8" id="KW-1185">Reference proteome</keyword>
<dbReference type="SUPFAM" id="SSF55347">
    <property type="entry name" value="Glyceraldehyde-3-phosphate dehydrogenase-like, C-terminal domain"/>
    <property type="match status" value="1"/>
</dbReference>
<dbReference type="UniPathway" id="UPA00068">
    <property type="reaction ID" value="UER00108"/>
</dbReference>
<accession>A0A832UZP8</accession>
<keyword evidence="2 5" id="KW-0028">Amino-acid biosynthesis</keyword>
<feature type="active site" evidence="5">
    <location>
        <position position="145"/>
    </location>
</feature>
<comment type="pathway">
    <text evidence="5">Amino-acid biosynthesis; L-arginine biosynthesis; N(2)-acetyl-L-ornithine from L-glutamate: step 3/4.</text>
</comment>
<dbReference type="EMBL" id="DVAD01000007">
    <property type="protein sequence ID" value="HIJ99380.1"/>
    <property type="molecule type" value="Genomic_DNA"/>
</dbReference>
<evidence type="ECO:0000256" key="1">
    <source>
        <dbReference type="ARBA" id="ARBA00022571"/>
    </source>
</evidence>
<comment type="function">
    <text evidence="5">Catalyzes the NADPH-dependent reduction of N-acetyl-5-glutamyl phosphate to yield N-acetyl-L-glutamate 5-semialdehyde.</text>
</comment>
<organism evidence="7 8">
    <name type="scientific">Candidatus Undinarchaeum marinum</name>
    <dbReference type="NCBI Taxonomy" id="2756141"/>
    <lineage>
        <taxon>Archaea</taxon>
        <taxon>Candidatus Undinarchaeota</taxon>
        <taxon>Candidatus Undinarchaeia</taxon>
        <taxon>Candidatus Undinarchaeales</taxon>
        <taxon>Candidatus Undinarchaeaceae</taxon>
        <taxon>Candidatus Undinarchaeum</taxon>
    </lineage>
</organism>
<dbReference type="GO" id="GO:0070401">
    <property type="term" value="F:NADP+ binding"/>
    <property type="evidence" value="ECO:0007669"/>
    <property type="project" value="InterPro"/>
</dbReference>
<dbReference type="InterPro" id="IPR000534">
    <property type="entry name" value="Semialdehyde_DH_NAD-bd"/>
</dbReference>
<dbReference type="GO" id="GO:0003942">
    <property type="term" value="F:N-acetyl-gamma-glutamyl-phosphate reductase activity"/>
    <property type="evidence" value="ECO:0007669"/>
    <property type="project" value="UniProtKB-UniRule"/>
</dbReference>
<dbReference type="PANTHER" id="PTHR32338:SF11">
    <property type="entry name" value="[LYSW]-L-2-AMINOADIPATE_[LYSW]-L-GLUTAMATE PHOSPHATE REDUCTASE-RELATED"/>
    <property type="match status" value="1"/>
</dbReference>
<dbReference type="SUPFAM" id="SSF51735">
    <property type="entry name" value="NAD(P)-binding Rossmann-fold domains"/>
    <property type="match status" value="1"/>
</dbReference>
<feature type="domain" description="Semialdehyde dehydrogenase NAD-binding" evidence="6">
    <location>
        <begin position="2"/>
        <end position="137"/>
    </location>
</feature>
<dbReference type="GO" id="GO:0005737">
    <property type="term" value="C:cytoplasm"/>
    <property type="evidence" value="ECO:0007669"/>
    <property type="project" value="UniProtKB-SubCell"/>
</dbReference>
<dbReference type="SMART" id="SM00859">
    <property type="entry name" value="Semialdhyde_dh"/>
    <property type="match status" value="1"/>
</dbReference>
<name>A0A832UZP8_9ARCH</name>
<dbReference type="NCBIfam" id="TIGR01850">
    <property type="entry name" value="argC"/>
    <property type="match status" value="1"/>
</dbReference>
<dbReference type="AlphaFoldDB" id="A0A832UZP8"/>
<dbReference type="Proteomes" id="UP000604391">
    <property type="component" value="Unassembled WGS sequence"/>
</dbReference>
<dbReference type="PANTHER" id="PTHR32338">
    <property type="entry name" value="N-ACETYL-GAMMA-GLUTAMYL-PHOSPHATE REDUCTASE, CHLOROPLASTIC-RELATED-RELATED"/>
    <property type="match status" value="1"/>
</dbReference>
<dbReference type="HAMAP" id="MF_00150">
    <property type="entry name" value="ArgC_type1"/>
    <property type="match status" value="1"/>
</dbReference>
<comment type="caution">
    <text evidence="7">The sequence shown here is derived from an EMBL/GenBank/DDBJ whole genome shotgun (WGS) entry which is preliminary data.</text>
</comment>
<dbReference type="EC" id="1.2.1.38" evidence="5"/>
<dbReference type="Pfam" id="PF01118">
    <property type="entry name" value="Semialdhyde_dh"/>
    <property type="match status" value="1"/>
</dbReference>
<keyword evidence="4 5" id="KW-0560">Oxidoreductase</keyword>
<gene>
    <name evidence="5" type="primary">argC</name>
    <name evidence="7" type="ORF">H1011_00970</name>
</gene>
<sequence length="330" mass="36121">MKAAIIGASGYTGADLIRILDSHPDIEISAITSRKYLGKSVWKAHPSMRNLKLRFTEYTKDVDADVIFLALPHTASMEKVPELLETGVKVIDLSADFRLKDVKIWEKTYGAKHTAPNLIEKAVYGLPELHREEIKKADFVSGTGCEATAGILALAPLQGKADKVIIDVKVGGSAAGSTGNAGTHYPARAGNVRPYAPVKHRHQEEIKQETGFEVSMTAHAVDLVRGILATCHIPNFSEDVSKLYRDFYKDSPFIRITPKDPKFLPNPKYVVGSNYCDIGVVTDEEHKRTVVFSAIDNLVKGASGQAIQCMNLMFGLKEETGLEALPLYPA</sequence>
<reference evidence="7 8" key="1">
    <citation type="journal article" name="Nat. Commun.">
        <title>Undinarchaeota illuminate DPANN phylogeny and the impact of gene transfer on archaeal evolution.</title>
        <authorList>
            <person name="Dombrowski N."/>
            <person name="Williams T.A."/>
            <person name="Sun J."/>
            <person name="Woodcroft B.J."/>
            <person name="Lee J.H."/>
            <person name="Minh B.Q."/>
            <person name="Rinke C."/>
            <person name="Spang A."/>
        </authorList>
    </citation>
    <scope>NUCLEOTIDE SEQUENCE [LARGE SCALE GENOMIC DNA]</scope>
    <source>
        <strain evidence="7">MAG_bin17</strain>
    </source>
</reference>
<dbReference type="CDD" id="cd17895">
    <property type="entry name" value="AGPR_1_N"/>
    <property type="match status" value="1"/>
</dbReference>
<keyword evidence="3 5" id="KW-0521">NADP</keyword>
<evidence type="ECO:0000256" key="5">
    <source>
        <dbReference type="HAMAP-Rule" id="MF_00150"/>
    </source>
</evidence>
<evidence type="ECO:0000313" key="8">
    <source>
        <dbReference type="Proteomes" id="UP000604391"/>
    </source>
</evidence>
<comment type="subcellular location">
    <subcellularLocation>
        <location evidence="5">Cytoplasm</location>
    </subcellularLocation>
</comment>
<comment type="catalytic activity">
    <reaction evidence="5">
        <text>N-acetyl-L-glutamate 5-semialdehyde + phosphate + NADP(+) = N-acetyl-L-glutamyl 5-phosphate + NADPH + H(+)</text>
        <dbReference type="Rhea" id="RHEA:21588"/>
        <dbReference type="ChEBI" id="CHEBI:15378"/>
        <dbReference type="ChEBI" id="CHEBI:29123"/>
        <dbReference type="ChEBI" id="CHEBI:43474"/>
        <dbReference type="ChEBI" id="CHEBI:57783"/>
        <dbReference type="ChEBI" id="CHEBI:57936"/>
        <dbReference type="ChEBI" id="CHEBI:58349"/>
        <dbReference type="EC" id="1.2.1.38"/>
    </reaction>
</comment>
<dbReference type="Pfam" id="PF22698">
    <property type="entry name" value="Semialdhyde_dhC_1"/>
    <property type="match status" value="1"/>
</dbReference>
<proteinExistence type="inferred from homology"/>
<dbReference type="InterPro" id="IPR036291">
    <property type="entry name" value="NAD(P)-bd_dom_sf"/>
</dbReference>
<dbReference type="InterPro" id="IPR050085">
    <property type="entry name" value="AGPR"/>
</dbReference>
<evidence type="ECO:0000259" key="6">
    <source>
        <dbReference type="SMART" id="SM00859"/>
    </source>
</evidence>
<evidence type="ECO:0000256" key="4">
    <source>
        <dbReference type="ARBA" id="ARBA00023002"/>
    </source>
</evidence>
<evidence type="ECO:0000313" key="7">
    <source>
        <dbReference type="EMBL" id="HIJ99380.1"/>
    </source>
</evidence>
<dbReference type="InterPro" id="IPR000706">
    <property type="entry name" value="AGPR_type-1"/>
</dbReference>
<dbReference type="GO" id="GO:0006526">
    <property type="term" value="P:L-arginine biosynthetic process"/>
    <property type="evidence" value="ECO:0007669"/>
    <property type="project" value="UniProtKB-UniRule"/>
</dbReference>
<dbReference type="CDD" id="cd23939">
    <property type="entry name" value="AGPR_1_C_LysY"/>
    <property type="match status" value="1"/>
</dbReference>
<dbReference type="InterPro" id="IPR058924">
    <property type="entry name" value="AGPR_dimerisation_dom"/>
</dbReference>
<dbReference type="GO" id="GO:0051287">
    <property type="term" value="F:NAD binding"/>
    <property type="evidence" value="ECO:0007669"/>
    <property type="project" value="InterPro"/>
</dbReference>
<evidence type="ECO:0000256" key="3">
    <source>
        <dbReference type="ARBA" id="ARBA00022857"/>
    </source>
</evidence>
<evidence type="ECO:0000256" key="2">
    <source>
        <dbReference type="ARBA" id="ARBA00022605"/>
    </source>
</evidence>
<keyword evidence="5" id="KW-0963">Cytoplasm</keyword>